<dbReference type="GeneID" id="64692927"/>
<feature type="non-terminal residue" evidence="1">
    <location>
        <position position="1"/>
    </location>
</feature>
<accession>A0A9P7FMB0</accession>
<gene>
    <name evidence="1" type="ORF">F5147DRAFT_563369</name>
</gene>
<comment type="caution">
    <text evidence="1">The sequence shown here is derived from an EMBL/GenBank/DDBJ whole genome shotgun (WGS) entry which is preliminary data.</text>
</comment>
<dbReference type="EMBL" id="JABBWM010000001">
    <property type="protein sequence ID" value="KAG2120448.1"/>
    <property type="molecule type" value="Genomic_DNA"/>
</dbReference>
<reference evidence="1" key="1">
    <citation type="journal article" date="2020" name="New Phytol.">
        <title>Comparative genomics reveals dynamic genome evolution in host specialist ectomycorrhizal fungi.</title>
        <authorList>
            <person name="Lofgren L.A."/>
            <person name="Nguyen N.H."/>
            <person name="Vilgalys R."/>
            <person name="Ruytinx J."/>
            <person name="Liao H.L."/>
            <person name="Branco S."/>
            <person name="Kuo A."/>
            <person name="LaButti K."/>
            <person name="Lipzen A."/>
            <person name="Andreopoulos W."/>
            <person name="Pangilinan J."/>
            <person name="Riley R."/>
            <person name="Hundley H."/>
            <person name="Na H."/>
            <person name="Barry K."/>
            <person name="Grigoriev I.V."/>
            <person name="Stajich J.E."/>
            <person name="Kennedy P.G."/>
        </authorList>
    </citation>
    <scope>NUCLEOTIDE SEQUENCE</scope>
    <source>
        <strain evidence="1">FC423</strain>
    </source>
</reference>
<dbReference type="AlphaFoldDB" id="A0A9P7FMB0"/>
<dbReference type="Proteomes" id="UP000823399">
    <property type="component" value="Unassembled WGS sequence"/>
</dbReference>
<keyword evidence="2" id="KW-1185">Reference proteome</keyword>
<dbReference type="RefSeq" id="XP_041299824.1">
    <property type="nucleotide sequence ID" value="XM_041430668.1"/>
</dbReference>
<organism evidence="1 2">
    <name type="scientific">Suillus discolor</name>
    <dbReference type="NCBI Taxonomy" id="1912936"/>
    <lineage>
        <taxon>Eukaryota</taxon>
        <taxon>Fungi</taxon>
        <taxon>Dikarya</taxon>
        <taxon>Basidiomycota</taxon>
        <taxon>Agaricomycotina</taxon>
        <taxon>Agaricomycetes</taxon>
        <taxon>Agaricomycetidae</taxon>
        <taxon>Boletales</taxon>
        <taxon>Suillineae</taxon>
        <taxon>Suillaceae</taxon>
        <taxon>Suillus</taxon>
    </lineage>
</organism>
<dbReference type="OrthoDB" id="2919534at2759"/>
<sequence length="75" mass="8388">SQRTLQMADGSLVPSTGVWTGQVSWGPLQLEALFEVFPSRGFWRMLIGKPLLEQSQAMQDYDNNSIMFASQGSQH</sequence>
<name>A0A9P7FMB0_9AGAM</name>
<evidence type="ECO:0000313" key="1">
    <source>
        <dbReference type="EMBL" id="KAG2120448.1"/>
    </source>
</evidence>
<protein>
    <submittedName>
        <fullName evidence="1">Uncharacterized protein</fullName>
    </submittedName>
</protein>
<proteinExistence type="predicted"/>
<evidence type="ECO:0000313" key="2">
    <source>
        <dbReference type="Proteomes" id="UP000823399"/>
    </source>
</evidence>